<dbReference type="PANTHER" id="PTHR13948:SF3">
    <property type="entry name" value="FI21118P1"/>
    <property type="match status" value="1"/>
</dbReference>
<feature type="domain" description="G-patch" evidence="12">
    <location>
        <begin position="529"/>
        <end position="575"/>
    </location>
</feature>
<dbReference type="InterPro" id="IPR012677">
    <property type="entry name" value="Nucleotide-bd_a/b_plait_sf"/>
</dbReference>
<evidence type="ECO:0000259" key="13">
    <source>
        <dbReference type="PROSITE" id="PS50199"/>
    </source>
</evidence>
<evidence type="ECO:0000313" key="14">
    <source>
        <dbReference type="EMBL" id="KAF0978522.1"/>
    </source>
</evidence>
<gene>
    <name evidence="14" type="ORF">FDP41_002342</name>
</gene>
<feature type="region of interest" description="Disordered" evidence="10">
    <location>
        <begin position="493"/>
        <end position="517"/>
    </location>
</feature>
<dbReference type="GO" id="GO:0003723">
    <property type="term" value="F:RNA binding"/>
    <property type="evidence" value="ECO:0007669"/>
    <property type="project" value="UniProtKB-UniRule"/>
</dbReference>
<dbReference type="SUPFAM" id="SSF90209">
    <property type="entry name" value="Ran binding protein zinc finger-like"/>
    <property type="match status" value="1"/>
</dbReference>
<dbReference type="SMART" id="SM00360">
    <property type="entry name" value="RRM"/>
    <property type="match status" value="2"/>
</dbReference>
<keyword evidence="3" id="KW-0677">Repeat</keyword>
<dbReference type="VEuPathDB" id="AmoebaDB:FDP41_002342"/>
<dbReference type="OrthoDB" id="439808at2759"/>
<dbReference type="VEuPathDB" id="AmoebaDB:NF0007720"/>
<dbReference type="SMART" id="SM00443">
    <property type="entry name" value="G_patch"/>
    <property type="match status" value="1"/>
</dbReference>
<dbReference type="GO" id="GO:0008270">
    <property type="term" value="F:zinc ion binding"/>
    <property type="evidence" value="ECO:0007669"/>
    <property type="project" value="UniProtKB-KW"/>
</dbReference>
<dbReference type="InterPro" id="IPR000467">
    <property type="entry name" value="G_patch_dom"/>
</dbReference>
<evidence type="ECO:0000256" key="8">
    <source>
        <dbReference type="PROSITE-ProRule" id="PRU00176"/>
    </source>
</evidence>
<evidence type="ECO:0000256" key="9">
    <source>
        <dbReference type="PROSITE-ProRule" id="PRU00322"/>
    </source>
</evidence>
<protein>
    <recommendedName>
        <fullName evidence="16">RNA-binding protein</fullName>
    </recommendedName>
</protein>
<evidence type="ECO:0000256" key="6">
    <source>
        <dbReference type="ARBA" id="ARBA00022884"/>
    </source>
</evidence>
<dbReference type="CDD" id="cd12313">
    <property type="entry name" value="RRM1_RRM2_RBM5_like"/>
    <property type="match status" value="2"/>
</dbReference>
<evidence type="ECO:0000256" key="2">
    <source>
        <dbReference type="ARBA" id="ARBA00022723"/>
    </source>
</evidence>
<evidence type="ECO:0000256" key="3">
    <source>
        <dbReference type="ARBA" id="ARBA00022737"/>
    </source>
</evidence>
<feature type="domain" description="RanBP2-type" evidence="13">
    <location>
        <begin position="189"/>
        <end position="221"/>
    </location>
</feature>
<feature type="region of interest" description="Disordered" evidence="10">
    <location>
        <begin position="1"/>
        <end position="50"/>
    </location>
</feature>
<dbReference type="Gene3D" id="4.10.1060.10">
    <property type="entry name" value="Zinc finger, RanBP2-type"/>
    <property type="match status" value="1"/>
</dbReference>
<evidence type="ECO:0000256" key="5">
    <source>
        <dbReference type="ARBA" id="ARBA00022833"/>
    </source>
</evidence>
<dbReference type="InterPro" id="IPR035979">
    <property type="entry name" value="RBD_domain_sf"/>
</dbReference>
<feature type="compositionally biased region" description="Polar residues" evidence="10">
    <location>
        <begin position="1"/>
        <end position="34"/>
    </location>
</feature>
<dbReference type="GO" id="GO:0005634">
    <property type="term" value="C:nucleus"/>
    <property type="evidence" value="ECO:0007669"/>
    <property type="project" value="UniProtKB-SubCell"/>
</dbReference>
<dbReference type="GO" id="GO:0000398">
    <property type="term" value="P:mRNA splicing, via spliceosome"/>
    <property type="evidence" value="ECO:0007669"/>
    <property type="project" value="TreeGrafter"/>
</dbReference>
<feature type="domain" description="RRM" evidence="11">
    <location>
        <begin position="244"/>
        <end position="322"/>
    </location>
</feature>
<evidence type="ECO:0000256" key="7">
    <source>
        <dbReference type="ARBA" id="ARBA00023242"/>
    </source>
</evidence>
<keyword evidence="4 9" id="KW-0863">Zinc-finger</keyword>
<dbReference type="InterPro" id="IPR035623">
    <property type="entry name" value="SUA-like_OCRE"/>
</dbReference>
<dbReference type="CDD" id="cd16166">
    <property type="entry name" value="OCRE_SUA_like"/>
    <property type="match status" value="1"/>
</dbReference>
<keyword evidence="2" id="KW-0479">Metal-binding</keyword>
<evidence type="ECO:0000259" key="12">
    <source>
        <dbReference type="PROSITE" id="PS50174"/>
    </source>
</evidence>
<keyword evidence="7" id="KW-0539">Nucleus</keyword>
<reference evidence="14 15" key="1">
    <citation type="journal article" date="2019" name="Sci. Rep.">
        <title>Nanopore sequencing improves the draft genome of the human pathogenic amoeba Naegleria fowleri.</title>
        <authorList>
            <person name="Liechti N."/>
            <person name="Schurch N."/>
            <person name="Bruggmann R."/>
            <person name="Wittwer M."/>
        </authorList>
    </citation>
    <scope>NUCLEOTIDE SEQUENCE [LARGE SCALE GENOMIC DNA]</scope>
    <source>
        <strain evidence="14 15">ATCC 30894</strain>
    </source>
</reference>
<name>A0A6A5BV54_NAEFO</name>
<sequence length="609" mass="69678">MPQQQQQFNHAGSNRNVSSQQTHHGNNNRNTQRPYHQHHTKSQDSLKPKHTQAYEQLQEKFKNPEEVKQKFREKKRKQWEERRFVQTQPTLSVILKGLSNSANEEEITNIIYNIHGLVPTRVRIVRDKETGQSRGFGFVDFSTVEESQMLMDSTAGGMFIGNDYVELEYSHKAAPIAKPSENVQEESYKEQIYQDWICGHCNTQNFMHRDSCFGCSHPRDETAQEVITKQSENISQNDGLPPTVELIVRGLNILTTETTLLNVFGQFAPVKACRVIKDKVTQISRQFGFVEFYSVEDATRVLSMCSELFIDGVRVNVAYAKRQHVPETEVPATEDVNVAQWNALYNYTGTDEKLEEKQKKIETKDEISNKSLSQCGFVFDEETGYYYNSQLNYYYDTKTGYYYDCAAGVWMYYDEEKKTYIPFPQEESATDTTTSETTQSVIDGNTVIGPLLPQTSEEKEEIVEVISSGGFVPNPKFNEQLKILEKEIELAQLQAEPSTSSSTKQGIKRKRDVKPKESIEEVEKKEIDDENVGKKLLEKLGWTKGEGLGRNKSGITAPISVKPVEKHSGLGFAKSSTAPSTKKRKESYQKEGMKVLQKRFNEIEEEKRE</sequence>
<keyword evidence="15" id="KW-1185">Reference proteome</keyword>
<evidence type="ECO:0000256" key="4">
    <source>
        <dbReference type="ARBA" id="ARBA00022771"/>
    </source>
</evidence>
<dbReference type="PROSITE" id="PS50199">
    <property type="entry name" value="ZF_RANBP2_2"/>
    <property type="match status" value="1"/>
</dbReference>
<dbReference type="SUPFAM" id="SSF54928">
    <property type="entry name" value="RNA-binding domain, RBD"/>
    <property type="match status" value="2"/>
</dbReference>
<evidence type="ECO:0000259" key="11">
    <source>
        <dbReference type="PROSITE" id="PS50102"/>
    </source>
</evidence>
<dbReference type="Proteomes" id="UP000444721">
    <property type="component" value="Unassembled WGS sequence"/>
</dbReference>
<dbReference type="InterPro" id="IPR000504">
    <property type="entry name" value="RRM_dom"/>
</dbReference>
<feature type="domain" description="RRM" evidence="11">
    <location>
        <begin position="91"/>
        <end position="172"/>
    </location>
</feature>
<comment type="caution">
    <text evidence="14">The sequence shown here is derived from an EMBL/GenBank/DDBJ whole genome shotgun (WGS) entry which is preliminary data.</text>
</comment>
<accession>A0A6A5BV54</accession>
<proteinExistence type="predicted"/>
<dbReference type="Pfam" id="PF17780">
    <property type="entry name" value="OCRE"/>
    <property type="match status" value="1"/>
</dbReference>
<organism evidence="14 15">
    <name type="scientific">Naegleria fowleri</name>
    <name type="common">Brain eating amoeba</name>
    <dbReference type="NCBI Taxonomy" id="5763"/>
    <lineage>
        <taxon>Eukaryota</taxon>
        <taxon>Discoba</taxon>
        <taxon>Heterolobosea</taxon>
        <taxon>Tetramitia</taxon>
        <taxon>Eutetramitia</taxon>
        <taxon>Vahlkampfiidae</taxon>
        <taxon>Naegleria</taxon>
    </lineage>
</organism>
<evidence type="ECO:0000256" key="10">
    <source>
        <dbReference type="SAM" id="MobiDB-lite"/>
    </source>
</evidence>
<dbReference type="PROSITE" id="PS01358">
    <property type="entry name" value="ZF_RANBP2_1"/>
    <property type="match status" value="1"/>
</dbReference>
<dbReference type="AlphaFoldDB" id="A0A6A5BV54"/>
<dbReference type="Pfam" id="PF01585">
    <property type="entry name" value="G-patch"/>
    <property type="match status" value="1"/>
</dbReference>
<dbReference type="PANTHER" id="PTHR13948">
    <property type="entry name" value="RNA-BINDING PROTEIN"/>
    <property type="match status" value="1"/>
</dbReference>
<keyword evidence="6 8" id="KW-0694">RNA-binding</keyword>
<dbReference type="OMA" id="MFIGNDY"/>
<keyword evidence="5" id="KW-0862">Zinc</keyword>
<evidence type="ECO:0000256" key="1">
    <source>
        <dbReference type="ARBA" id="ARBA00004123"/>
    </source>
</evidence>
<dbReference type="PROSITE" id="PS50174">
    <property type="entry name" value="G_PATCH"/>
    <property type="match status" value="1"/>
</dbReference>
<dbReference type="InterPro" id="IPR036443">
    <property type="entry name" value="Znf_RanBP2_sf"/>
</dbReference>
<dbReference type="VEuPathDB" id="AmoebaDB:NfTy_042380"/>
<dbReference type="RefSeq" id="XP_044563235.1">
    <property type="nucleotide sequence ID" value="XM_044705526.1"/>
</dbReference>
<dbReference type="InterPro" id="IPR041591">
    <property type="entry name" value="OCRE"/>
</dbReference>
<dbReference type="Gene3D" id="3.30.70.330">
    <property type="match status" value="2"/>
</dbReference>
<dbReference type="SMART" id="SM00547">
    <property type="entry name" value="ZnF_RBZ"/>
    <property type="match status" value="1"/>
</dbReference>
<dbReference type="GeneID" id="68109560"/>
<dbReference type="InterPro" id="IPR001876">
    <property type="entry name" value="Znf_RanBP2"/>
</dbReference>
<evidence type="ECO:0000313" key="15">
    <source>
        <dbReference type="Proteomes" id="UP000444721"/>
    </source>
</evidence>
<dbReference type="PROSITE" id="PS50102">
    <property type="entry name" value="RRM"/>
    <property type="match status" value="2"/>
</dbReference>
<feature type="region of interest" description="Disordered" evidence="10">
    <location>
        <begin position="565"/>
        <end position="593"/>
    </location>
</feature>
<evidence type="ECO:0008006" key="16">
    <source>
        <dbReference type="Google" id="ProtNLM"/>
    </source>
</evidence>
<dbReference type="EMBL" id="VFQX01000029">
    <property type="protein sequence ID" value="KAF0978522.1"/>
    <property type="molecule type" value="Genomic_DNA"/>
</dbReference>
<dbReference type="Pfam" id="PF00076">
    <property type="entry name" value="RRM_1"/>
    <property type="match status" value="2"/>
</dbReference>
<comment type="subcellular location">
    <subcellularLocation>
        <location evidence="1">Nucleus</location>
    </subcellularLocation>
</comment>